<dbReference type="EC" id="2.3.1.231" evidence="4"/>
<comment type="pathway">
    <text evidence="2">tRNA modification; wybutosine-tRNA(Phe) biosynthesis.</text>
</comment>
<evidence type="ECO:0000256" key="5">
    <source>
        <dbReference type="ARBA" id="ARBA00012779"/>
    </source>
</evidence>
<evidence type="ECO:0000256" key="6">
    <source>
        <dbReference type="ARBA" id="ARBA00018045"/>
    </source>
</evidence>
<organism evidence="16 17">
    <name type="scientific">Oikopleura dioica</name>
    <name type="common">Tunicate</name>
    <dbReference type="NCBI Taxonomy" id="34765"/>
    <lineage>
        <taxon>Eukaryota</taxon>
        <taxon>Metazoa</taxon>
        <taxon>Chordata</taxon>
        <taxon>Tunicata</taxon>
        <taxon>Appendicularia</taxon>
        <taxon>Copelata</taxon>
        <taxon>Oikopleuridae</taxon>
        <taxon>Oikopleura</taxon>
    </lineage>
</organism>
<dbReference type="Proteomes" id="UP001158576">
    <property type="component" value="Chromosome PAR"/>
</dbReference>
<dbReference type="InterPro" id="IPR011990">
    <property type="entry name" value="TPR-like_helical_dom_sf"/>
</dbReference>
<evidence type="ECO:0000256" key="1">
    <source>
        <dbReference type="ARBA" id="ARBA00001806"/>
    </source>
</evidence>
<keyword evidence="8" id="KW-0808">Transferase</keyword>
<evidence type="ECO:0000256" key="10">
    <source>
        <dbReference type="ARBA" id="ARBA00022694"/>
    </source>
</evidence>
<keyword evidence="10" id="KW-0819">tRNA processing</keyword>
<dbReference type="SUPFAM" id="SSF53335">
    <property type="entry name" value="S-adenosyl-L-methionine-dependent methyltransferases"/>
    <property type="match status" value="1"/>
</dbReference>
<dbReference type="Gene3D" id="3.40.50.150">
    <property type="entry name" value="Vaccinia Virus protein VP39"/>
    <property type="match status" value="1"/>
</dbReference>
<dbReference type="EC" id="2.1.1.290" evidence="5"/>
<dbReference type="SMART" id="SM00028">
    <property type="entry name" value="TPR"/>
    <property type="match status" value="2"/>
</dbReference>
<dbReference type="InterPro" id="IPR029063">
    <property type="entry name" value="SAM-dependent_MTases_sf"/>
</dbReference>
<dbReference type="PANTHER" id="PTHR46529:SF1">
    <property type="entry name" value="TRNA WYBUTOSINE-SYNTHESIZING PROTEIN 4"/>
    <property type="match status" value="1"/>
</dbReference>
<accession>A0ABN7RQZ6</accession>
<dbReference type="InterPro" id="IPR011043">
    <property type="entry name" value="Gal_Oxase/kelch_b-propeller"/>
</dbReference>
<evidence type="ECO:0000256" key="11">
    <source>
        <dbReference type="ARBA" id="ARBA00029750"/>
    </source>
</evidence>
<keyword evidence="15" id="KW-0175">Coiled coil</keyword>
<keyword evidence="14" id="KW-0802">TPR repeat</keyword>
<protein>
    <recommendedName>
        <fullName evidence="6">tRNA wybutosine-synthesizing protein 4</fullName>
        <ecNumber evidence="5">2.1.1.290</ecNumber>
        <ecNumber evidence="4">2.3.1.231</ecNumber>
    </recommendedName>
    <alternativeName>
        <fullName evidence="12">tRNA(Phe) (7-(3-amino-3-(methoxycarbonyl)propyl)wyosine(37)-N)-methoxycarbonyltransferase</fullName>
    </alternativeName>
    <alternativeName>
        <fullName evidence="11">tRNA(Phe) (7-(3-amino-3-carboxypropyl)wyosine(37)-O)-methyltransferase</fullName>
    </alternativeName>
</protein>
<dbReference type="InterPro" id="IPR007213">
    <property type="entry name" value="Ppm1/Ppm2/Tcmp"/>
</dbReference>
<evidence type="ECO:0000256" key="13">
    <source>
        <dbReference type="ARBA" id="ARBA00049250"/>
    </source>
</evidence>
<dbReference type="SUPFAM" id="SSF48452">
    <property type="entry name" value="TPR-like"/>
    <property type="match status" value="2"/>
</dbReference>
<dbReference type="Gene3D" id="2.120.10.80">
    <property type="entry name" value="Kelch-type beta propeller"/>
    <property type="match status" value="1"/>
</dbReference>
<feature type="repeat" description="TPR" evidence="14">
    <location>
        <begin position="115"/>
        <end position="148"/>
    </location>
</feature>
<dbReference type="SUPFAM" id="SSF50965">
    <property type="entry name" value="Galactose oxidase, central domain"/>
    <property type="match status" value="1"/>
</dbReference>
<name>A0ABN7RQZ6_OIKDI</name>
<reference evidence="16 17" key="1">
    <citation type="submission" date="2021-04" db="EMBL/GenBank/DDBJ databases">
        <authorList>
            <person name="Bliznina A."/>
        </authorList>
    </citation>
    <scope>NUCLEOTIDE SEQUENCE [LARGE SCALE GENOMIC DNA]</scope>
</reference>
<proteinExistence type="inferred from homology"/>
<dbReference type="Pfam" id="PF04072">
    <property type="entry name" value="LCM"/>
    <property type="match status" value="1"/>
</dbReference>
<keyword evidence="9" id="KW-0949">S-adenosyl-L-methionine</keyword>
<dbReference type="EMBL" id="OU015568">
    <property type="protein sequence ID" value="CAG5084008.1"/>
    <property type="molecule type" value="Genomic_DNA"/>
</dbReference>
<dbReference type="PROSITE" id="PS50005">
    <property type="entry name" value="TPR"/>
    <property type="match status" value="1"/>
</dbReference>
<evidence type="ECO:0000256" key="14">
    <source>
        <dbReference type="PROSITE-ProRule" id="PRU00339"/>
    </source>
</evidence>
<dbReference type="Gene3D" id="1.25.40.10">
    <property type="entry name" value="Tetratricopeptide repeat domain"/>
    <property type="match status" value="2"/>
</dbReference>
<evidence type="ECO:0000256" key="3">
    <source>
        <dbReference type="ARBA" id="ARBA00010703"/>
    </source>
</evidence>
<evidence type="ECO:0000256" key="8">
    <source>
        <dbReference type="ARBA" id="ARBA00022679"/>
    </source>
</evidence>
<comment type="catalytic activity">
    <reaction evidence="1">
        <text>7-[(3S)-3-amino-3-carboxypropyl]wyosine(37) in tRNA(Phe) + S-adenosyl-L-methionine = 7-[(3S)-(3-amino-3-methoxycarbonyl)propyl]wyosine(37) in tRNA(Phe) + S-adenosyl-L-homocysteine</text>
        <dbReference type="Rhea" id="RHEA:36903"/>
        <dbReference type="Rhea" id="RHEA-COMP:10379"/>
        <dbReference type="Rhea" id="RHEA-COMP:11844"/>
        <dbReference type="ChEBI" id="CHEBI:57856"/>
        <dbReference type="ChEBI" id="CHEBI:59789"/>
        <dbReference type="ChEBI" id="CHEBI:73543"/>
        <dbReference type="ChEBI" id="CHEBI:74275"/>
        <dbReference type="EC" id="2.1.1.290"/>
    </reaction>
</comment>
<keyword evidence="7" id="KW-0489">Methyltransferase</keyword>
<gene>
    <name evidence="16" type="ORF">OKIOD_LOCUS2080</name>
</gene>
<evidence type="ECO:0000256" key="2">
    <source>
        <dbReference type="ARBA" id="ARBA00004797"/>
    </source>
</evidence>
<sequence>MKEQSRWRGDMYDPNEHNWLYHQQLIRGDLRGFTELSDKVPAKSTYCHFTAGVLKRHHGKISDSLQEFRSLMKENDSAKMETVQAASRSLYLLGRYKAAADSLNQIDKAKESSDWKHHLYLGQCYKAAGHTDKASKHFSKSLEKSPNVDAYVEMADLASTTSDKSNALESIKKGLELFPESHKLSLKHGEISTDSLLITRRALPETDLNYAMQFLRLATESDSDASLMLGALIQRSSAEKAIVCYREVYNENPASPQLWNNLGVLCIQKARNSQQWPASVELPTLIRLNLQLLGQMENAAKAFKKSKRMENELVDVNERLNCLHNRFVFYANYDGMKDGESRDDFKERLSKKLREEKQVLISESPEHLEPEMTDASRVIATDDQAALSKASCVKLGYWEDEGLLKLIPKAKRRSPIINAGYFVRFKVISDIVNKVLNTKEARIRQFLILGAGSDTMYWRLNLGKEREDIKWFEIDFEKNLNYKSSVLEKAYGKSNGYFPVPADLRNIPEMEKKLVAAGFEPDEPTFVLSEVVLAYLNSKHSTNVIKWIGERLHRATFCEFEQINPDSTFGNRMITHFQKMGSPILTIQDLRTLSSREERLTEHFKISSICPIYPLAPDISDIEPFDEFEVLHLYMKHYYIGFGTNCSESADELSEYFSDNSFKPGSTESSKNSAACEERIRFPGRTFSGYQIDSKRKLCVSGLGVDNESSAKQDNVSTLVEIKEESAKTLNIDADEVLLPQVVSLADKLVVFGGRRNPRKPNQNLKVFRSGDYGNIFEEKSEVFGVYRSAICKISESSFLCFGGRRADGAFSNKMVEISVEESGTVAVSTRYIVFEEELPRLASATCSKLSDTEFEIIGGLLPNGKISDEILRIRIDGSKGEITWRRKLDFGFYGHSIHICETGNRMLIIGGISTLHEINDAVIEIDRESWKIMSIKEMSSKELLLVGNGARVTKESENQTEIEIIGGGAHCFAFGNHLNPLVSTISF</sequence>
<dbReference type="Pfam" id="PF13418">
    <property type="entry name" value="Beta-prop_TYW4"/>
    <property type="match status" value="1"/>
</dbReference>
<dbReference type="InterPro" id="IPR015915">
    <property type="entry name" value="Kelch-typ_b-propeller"/>
</dbReference>
<keyword evidence="17" id="KW-1185">Reference proteome</keyword>
<comment type="catalytic activity">
    <reaction evidence="13">
        <text>7-[(3S)-(3-amino-3-methoxycarbonyl)propyl]wyosine(37) in tRNA(Phe) + S-adenosyl-L-methionine + CO2 = wybutosine(37) in tRNA(Phe) + S-adenosyl-L-homocysteine + 2 H(+)</text>
        <dbReference type="Rhea" id="RHEA:37119"/>
        <dbReference type="Rhea" id="RHEA-COMP:11844"/>
        <dbReference type="Rhea" id="RHEA-COMP:11847"/>
        <dbReference type="ChEBI" id="CHEBI:15378"/>
        <dbReference type="ChEBI" id="CHEBI:16526"/>
        <dbReference type="ChEBI" id="CHEBI:57856"/>
        <dbReference type="ChEBI" id="CHEBI:59789"/>
        <dbReference type="ChEBI" id="CHEBI:73544"/>
        <dbReference type="ChEBI" id="CHEBI:74275"/>
        <dbReference type="EC" id="2.3.1.231"/>
    </reaction>
</comment>
<comment type="similarity">
    <text evidence="3">Belongs to the methyltransferase superfamily. LCMT family.</text>
</comment>
<feature type="coiled-coil region" evidence="15">
    <location>
        <begin position="299"/>
        <end position="326"/>
    </location>
</feature>
<evidence type="ECO:0000313" key="16">
    <source>
        <dbReference type="EMBL" id="CAG5084008.1"/>
    </source>
</evidence>
<evidence type="ECO:0000256" key="4">
    <source>
        <dbReference type="ARBA" id="ARBA00012155"/>
    </source>
</evidence>
<evidence type="ECO:0000256" key="12">
    <source>
        <dbReference type="ARBA" id="ARBA00030847"/>
    </source>
</evidence>
<evidence type="ECO:0000256" key="9">
    <source>
        <dbReference type="ARBA" id="ARBA00022691"/>
    </source>
</evidence>
<evidence type="ECO:0000313" key="17">
    <source>
        <dbReference type="Proteomes" id="UP001158576"/>
    </source>
</evidence>
<dbReference type="PANTHER" id="PTHR46529">
    <property type="entry name" value="TRNA WYBUTOSINE-SYNTHESIZING PROTEIN 4"/>
    <property type="match status" value="1"/>
</dbReference>
<dbReference type="InterPro" id="IPR019734">
    <property type="entry name" value="TPR_rpt"/>
</dbReference>
<evidence type="ECO:0000256" key="15">
    <source>
        <dbReference type="SAM" id="Coils"/>
    </source>
</evidence>
<evidence type="ECO:0000256" key="7">
    <source>
        <dbReference type="ARBA" id="ARBA00022603"/>
    </source>
</evidence>